<dbReference type="CDD" id="cd03823">
    <property type="entry name" value="GT4_ExpE7-like"/>
    <property type="match status" value="1"/>
</dbReference>
<dbReference type="RefSeq" id="WP_153668599.1">
    <property type="nucleotide sequence ID" value="NZ_CP055293.1"/>
</dbReference>
<dbReference type="InterPro" id="IPR050194">
    <property type="entry name" value="Glycosyltransferase_grp1"/>
</dbReference>
<name>A0A1C3SZR6_KLEPN</name>
<feature type="domain" description="Glycosyltransferase subfamily 4-like N-terminal" evidence="1">
    <location>
        <begin position="15"/>
        <end position="206"/>
    </location>
</feature>
<dbReference type="PANTHER" id="PTHR45947:SF3">
    <property type="entry name" value="SULFOQUINOVOSYL TRANSFERASE SQD2"/>
    <property type="match status" value="1"/>
</dbReference>
<keyword evidence="2" id="KW-0808">Transferase</keyword>
<accession>A0A1C3SZR6</accession>
<dbReference type="GO" id="GO:0016757">
    <property type="term" value="F:glycosyltransferase activity"/>
    <property type="evidence" value="ECO:0007669"/>
    <property type="project" value="UniProtKB-ARBA"/>
</dbReference>
<dbReference type="Pfam" id="PF13439">
    <property type="entry name" value="Glyco_transf_4"/>
    <property type="match status" value="1"/>
</dbReference>
<evidence type="ECO:0000313" key="2">
    <source>
        <dbReference type="EMBL" id="SCA96096.1"/>
    </source>
</evidence>
<dbReference type="EMBL" id="LT603721">
    <property type="protein sequence ID" value="SCA96096.1"/>
    <property type="molecule type" value="Genomic_DNA"/>
</dbReference>
<organism evidence="2">
    <name type="scientific">Klebsiella pneumoniae</name>
    <dbReference type="NCBI Taxonomy" id="573"/>
    <lineage>
        <taxon>Bacteria</taxon>
        <taxon>Pseudomonadati</taxon>
        <taxon>Pseudomonadota</taxon>
        <taxon>Gammaproteobacteria</taxon>
        <taxon>Enterobacterales</taxon>
        <taxon>Enterobacteriaceae</taxon>
        <taxon>Klebsiella/Raoultella group</taxon>
        <taxon>Klebsiella</taxon>
        <taxon>Klebsiella pneumoniae complex</taxon>
    </lineage>
</organism>
<dbReference type="SUPFAM" id="SSF53756">
    <property type="entry name" value="UDP-Glycosyltransferase/glycogen phosphorylase"/>
    <property type="match status" value="1"/>
</dbReference>
<protein>
    <submittedName>
        <fullName evidence="2">Glycosyltransferase</fullName>
    </submittedName>
</protein>
<gene>
    <name evidence="2" type="primary">wcuD</name>
    <name evidence="2" type="synonym">KL146_00008</name>
</gene>
<dbReference type="Gene3D" id="3.40.50.2000">
    <property type="entry name" value="Glycogen Phosphorylase B"/>
    <property type="match status" value="2"/>
</dbReference>
<reference evidence="2" key="2">
    <citation type="submission" date="2016-08" db="EMBL/GenBank/DDBJ databases">
        <title>Klebsiella loci capsule.</title>
        <authorList>
            <person name="Holt K.E."/>
            <person name="Thomson N.R."/>
        </authorList>
    </citation>
    <scope>NUCLEOTIDE SEQUENCE</scope>
    <source>
        <strain evidence="2">DR85/08</strain>
    </source>
</reference>
<evidence type="ECO:0000259" key="1">
    <source>
        <dbReference type="Pfam" id="PF13439"/>
    </source>
</evidence>
<reference evidence="2" key="1">
    <citation type="submission" date="2016-07" db="EMBL/GenBank/DDBJ databases">
        <authorList>
            <person name="Informatics P."/>
        </authorList>
    </citation>
    <scope>NUCLEOTIDE SEQUENCE</scope>
    <source>
        <strain evidence="2">DR85/08</strain>
    </source>
</reference>
<dbReference type="InterPro" id="IPR028098">
    <property type="entry name" value="Glyco_trans_4-like_N"/>
</dbReference>
<dbReference type="AlphaFoldDB" id="A0A1C3SZR6"/>
<sequence>MKVLIFNSLYYPYRIGGAEKSVQLLAETLVLYGNTVTVATLHEGKGIKEELINGVRIVRFPLKNIYWINEKGKKSISKFIWHVIDINNFLMKYIVKRQFEGEEFDIVHTNNLAGFSVSIWTWCKQKRIKIIHTTRDYYLLNPNGTLFCNGENTSPEEFKAYAFSWLKKKKSQKVDAVIGISNYISSLHENHNYFKNAKSYVIYNPIPIIGKPSKVINKRSIVLGFIGRVEKAKGIEYFLDEMIAVKRSIVIKVAGKAEESYMAYLQNKYKCLNVEFLGLVDTEKFFPTLDYTVVPSIWNEPLGRVVIESYAYGIPVLGSCRGGIAEIIRHGETGFLFNIESAGALTTLVETLPDSCCPEYIRLSERANNFSKQFTQENIMNNYVKAYCEVIENTNKIQQN</sequence>
<proteinExistence type="predicted"/>
<dbReference type="Pfam" id="PF13692">
    <property type="entry name" value="Glyco_trans_1_4"/>
    <property type="match status" value="1"/>
</dbReference>
<dbReference type="PANTHER" id="PTHR45947">
    <property type="entry name" value="SULFOQUINOVOSYL TRANSFERASE SQD2"/>
    <property type="match status" value="1"/>
</dbReference>